<dbReference type="InterPro" id="IPR009022">
    <property type="entry name" value="EFG_III"/>
</dbReference>
<comment type="similarity">
    <text evidence="1 6">Belongs to the TRAFAC class translation factor GTPase superfamily. Classic translation factor GTPase family. EF-G/EF-2 subfamily.</text>
</comment>
<evidence type="ECO:0000256" key="3">
    <source>
        <dbReference type="ARBA" id="ARBA00022768"/>
    </source>
</evidence>
<dbReference type="NCBIfam" id="TIGR00231">
    <property type="entry name" value="small_GTP"/>
    <property type="match status" value="1"/>
</dbReference>
<dbReference type="NCBIfam" id="NF009381">
    <property type="entry name" value="PRK12740.1-5"/>
    <property type="match status" value="1"/>
</dbReference>
<dbReference type="InterPro" id="IPR035649">
    <property type="entry name" value="EFG_V"/>
</dbReference>
<dbReference type="InterPro" id="IPR035647">
    <property type="entry name" value="EFG_III/V"/>
</dbReference>
<dbReference type="InterPro" id="IPR000795">
    <property type="entry name" value="T_Tr_GTP-bd_dom"/>
</dbReference>
<dbReference type="PANTHER" id="PTHR43261">
    <property type="entry name" value="TRANSLATION ELONGATION FACTOR G-RELATED"/>
    <property type="match status" value="1"/>
</dbReference>
<dbReference type="HAMAP" id="MF_03063">
    <property type="entry name" value="EF_G_plantC"/>
    <property type="match status" value="1"/>
</dbReference>
<dbReference type="InterPro" id="IPR000640">
    <property type="entry name" value="EFG_V-like"/>
</dbReference>
<dbReference type="Pfam" id="PF00009">
    <property type="entry name" value="GTP_EFTU"/>
    <property type="match status" value="1"/>
</dbReference>
<dbReference type="Gene3D" id="3.30.70.240">
    <property type="match status" value="1"/>
</dbReference>
<organism evidence="9 10">
    <name type="scientific">Rosa chinensis</name>
    <name type="common">China rose</name>
    <dbReference type="NCBI Taxonomy" id="74649"/>
    <lineage>
        <taxon>Eukaryota</taxon>
        <taxon>Viridiplantae</taxon>
        <taxon>Streptophyta</taxon>
        <taxon>Embryophyta</taxon>
        <taxon>Tracheophyta</taxon>
        <taxon>Spermatophyta</taxon>
        <taxon>Magnoliopsida</taxon>
        <taxon>eudicotyledons</taxon>
        <taxon>Gunneridae</taxon>
        <taxon>Pentapetalae</taxon>
        <taxon>rosids</taxon>
        <taxon>fabids</taxon>
        <taxon>Rosales</taxon>
        <taxon>Rosaceae</taxon>
        <taxon>Rosoideae</taxon>
        <taxon>Rosoideae incertae sedis</taxon>
        <taxon>Rosa</taxon>
    </lineage>
</organism>
<dbReference type="Pfam" id="PF14492">
    <property type="entry name" value="EFG_III"/>
    <property type="match status" value="1"/>
</dbReference>
<dbReference type="SUPFAM" id="SSF50447">
    <property type="entry name" value="Translation proteins"/>
    <property type="match status" value="1"/>
</dbReference>
<comment type="subcellular location">
    <subcellularLocation>
        <location evidence="6">Plastid</location>
        <location evidence="6">Chloroplast</location>
    </subcellularLocation>
</comment>
<dbReference type="GO" id="GO:0005525">
    <property type="term" value="F:GTP binding"/>
    <property type="evidence" value="ECO:0007669"/>
    <property type="project" value="UniProtKB-UniRule"/>
</dbReference>
<reference evidence="9 10" key="1">
    <citation type="journal article" date="2018" name="Nat. Genet.">
        <title>The Rosa genome provides new insights in the design of modern roses.</title>
        <authorList>
            <person name="Bendahmane M."/>
        </authorList>
    </citation>
    <scope>NUCLEOTIDE SEQUENCE [LARGE SCALE GENOMIC DNA]</scope>
    <source>
        <strain evidence="10">cv. Old Blush</strain>
    </source>
</reference>
<dbReference type="PROSITE" id="PS00301">
    <property type="entry name" value="G_TR_1"/>
    <property type="match status" value="1"/>
</dbReference>
<dbReference type="InterPro" id="IPR020568">
    <property type="entry name" value="Ribosomal_Su5_D2-typ_SF"/>
</dbReference>
<comment type="caution">
    <text evidence="9">The sequence shown here is derived from an EMBL/GenBank/DDBJ whole genome shotgun (WGS) entry which is preliminary data.</text>
</comment>
<dbReference type="InterPro" id="IPR041095">
    <property type="entry name" value="EFG_II"/>
</dbReference>
<dbReference type="InterPro" id="IPR004540">
    <property type="entry name" value="Transl_elong_EFG/EF2"/>
</dbReference>
<dbReference type="FunFam" id="2.40.30.10:FF:000006">
    <property type="entry name" value="Elongation factor G"/>
    <property type="match status" value="1"/>
</dbReference>
<accession>A0A2P6P846</accession>
<dbReference type="AlphaFoldDB" id="A0A2P6P846"/>
<dbReference type="GO" id="GO:0003746">
    <property type="term" value="F:translation elongation factor activity"/>
    <property type="evidence" value="ECO:0007669"/>
    <property type="project" value="UniProtKB-UniRule"/>
</dbReference>
<dbReference type="FunFam" id="3.30.70.240:FF:000001">
    <property type="entry name" value="Elongation factor G"/>
    <property type="match status" value="1"/>
</dbReference>
<dbReference type="PROSITE" id="PS51722">
    <property type="entry name" value="G_TR_2"/>
    <property type="match status" value="1"/>
</dbReference>
<keyword evidence="6" id="KW-0934">Plastid</keyword>
<dbReference type="InterPro" id="IPR047872">
    <property type="entry name" value="EFG_IV"/>
</dbReference>
<comment type="function">
    <text evidence="6">Chloroplast-localized elongation factor EF-G involved in protein synthesis in plastids. Catalyzes the GTP-dependent ribosomal translocation step during translation elongation. During this step, the ribosome changes from the pre-translocational (PRE) to the post-translocational (POST) state as the newly formed A-site-bound peptidyl-tRNA and P-site-bound deacylated tRNA move to the P and E sites, respectively. Catalyzes the coordinated movement of the two tRNA molecules, the mRNA and conformational changes in the ribosome.</text>
</comment>
<keyword evidence="6" id="KW-0150">Chloroplast</keyword>
<dbReference type="Proteomes" id="UP000238479">
    <property type="component" value="Chromosome 7"/>
</dbReference>
<evidence type="ECO:0000256" key="7">
    <source>
        <dbReference type="SAM" id="MobiDB-lite"/>
    </source>
</evidence>
<feature type="binding site" evidence="6">
    <location>
        <begin position="167"/>
        <end position="171"/>
    </location>
    <ligand>
        <name>GTP</name>
        <dbReference type="ChEBI" id="CHEBI:37565"/>
    </ligand>
</feature>
<dbReference type="FunFam" id="3.30.230.10:FF:000003">
    <property type="entry name" value="Elongation factor G"/>
    <property type="match status" value="1"/>
</dbReference>
<dbReference type="EMBL" id="PDCK01000045">
    <property type="protein sequence ID" value="PRQ18094.1"/>
    <property type="molecule type" value="Genomic_DNA"/>
</dbReference>
<dbReference type="FunFam" id="3.40.50.300:FF:000029">
    <property type="entry name" value="Elongation factor G"/>
    <property type="match status" value="1"/>
</dbReference>
<dbReference type="UniPathway" id="UPA00345"/>
<comment type="pathway">
    <text evidence="6">Protein biosynthesis; polypeptide chain elongation.</text>
</comment>
<gene>
    <name evidence="9" type="ORF">RchiOBHm_Chr7g0202121</name>
</gene>
<dbReference type="OrthoDB" id="198619at2759"/>
<proteinExistence type="inferred from homology"/>
<feature type="binding site" evidence="6">
    <location>
        <begin position="221"/>
        <end position="224"/>
    </location>
    <ligand>
        <name>GTP</name>
        <dbReference type="ChEBI" id="CHEBI:37565"/>
    </ligand>
</feature>
<dbReference type="Gene3D" id="2.40.30.10">
    <property type="entry name" value="Translation factors"/>
    <property type="match status" value="1"/>
</dbReference>
<dbReference type="InterPro" id="IPR031157">
    <property type="entry name" value="G_TR_CS"/>
</dbReference>
<dbReference type="Gene3D" id="3.40.50.300">
    <property type="entry name" value="P-loop containing nucleotide triphosphate hydrolases"/>
    <property type="match status" value="1"/>
</dbReference>
<dbReference type="NCBIfam" id="TIGR00484">
    <property type="entry name" value="EF-G"/>
    <property type="match status" value="1"/>
</dbReference>
<dbReference type="Gene3D" id="3.30.70.870">
    <property type="entry name" value="Elongation Factor G (Translational Gtpase), domain 3"/>
    <property type="match status" value="1"/>
</dbReference>
<dbReference type="InterPro" id="IPR005517">
    <property type="entry name" value="Transl_elong_EFG/EF2_IV"/>
</dbReference>
<dbReference type="Pfam" id="PF22042">
    <property type="entry name" value="EF-G_D2"/>
    <property type="match status" value="1"/>
</dbReference>
<dbReference type="STRING" id="74649.A0A2P6P846"/>
<dbReference type="CDD" id="cd01434">
    <property type="entry name" value="EFG_mtEFG1_IV"/>
    <property type="match status" value="1"/>
</dbReference>
<dbReference type="GO" id="GO:0032790">
    <property type="term" value="P:ribosome disassembly"/>
    <property type="evidence" value="ECO:0007669"/>
    <property type="project" value="TreeGrafter"/>
</dbReference>
<dbReference type="SMART" id="SM00889">
    <property type="entry name" value="EFG_IV"/>
    <property type="match status" value="1"/>
</dbReference>
<dbReference type="CDD" id="cd04088">
    <property type="entry name" value="EFG_mtEFG_II"/>
    <property type="match status" value="1"/>
</dbReference>
<dbReference type="InterPro" id="IPR053905">
    <property type="entry name" value="EF-G-like_DII"/>
</dbReference>
<dbReference type="Gramene" id="PRQ18094">
    <property type="protein sequence ID" value="PRQ18094"/>
    <property type="gene ID" value="RchiOBHm_Chr7g0202121"/>
</dbReference>
<dbReference type="InterPro" id="IPR009000">
    <property type="entry name" value="Transl_B-barrel_sf"/>
</dbReference>
<dbReference type="Gene3D" id="3.30.230.10">
    <property type="match status" value="1"/>
</dbReference>
<feature type="binding site" evidence="6">
    <location>
        <begin position="103"/>
        <end position="110"/>
    </location>
    <ligand>
        <name>GTP</name>
        <dbReference type="ChEBI" id="CHEBI:37565"/>
    </ligand>
</feature>
<dbReference type="InterPro" id="IPR027417">
    <property type="entry name" value="P-loop_NTPase"/>
</dbReference>
<sequence>MATESVRVVHSFSFNGSQTRPTIPLSPARFLGLRPPRSSSSSSSLTSSSLSQFFGNLRFSSNSSKASHLRQHSRRNLSVFAMAADDGKRAVPLVDYRNIGIMAHIDAGKTTTTERILYYTGRNYKIGEVHEGTATMDWMEQEQERGITITSAATTTFWDKHRINIIDTPGHVDFTLEVERALRVLDGAICLFDSVAGVEPQSETVWRQADKYGVPRICFVNKMDRLGANFFRTRDMIVTNLGAKPLVLQIPVGAEDNFKGVIDLVKMRAILWSGEELGAKFSYEDIPSDLQELADEYRSLMIETIVELDDEAMEGYLEGVEPDEATIKKLIRQGTISASFVPVLCGSAFKNKGVQPLLDAVVDYLPSPLDVPPMQGTDADDPEITIERAASDDEPFAGLAFKIMSDPFVGSLTFVRIYAGKLTAGSYVLNANKGKKERIGRLLEMHANSREDVKVALAGDIVALAGLKDTVTGETLSDPEHPIVLERMEFPDPVIKVAIEPKTKADVDKMGAGLVKLAQEDPSFHFSRDEEVNQTVIEGMGELHLEIIVDRLKREFKVEANVGAPQVNYRESISKVAEVKYVHKKQSGGQGQFADITIRFEPMEPGNGYEFKSEIKGGAVPREYIPGVMKGLEECMSNGVLAGFPVVDVRAVLVDGSYHDVDSSVLAFQLAARGAFREGMKRASPKMLEPIMKVEVVTPEEHLGDVIGDLNSRRGQINSFSDKPGGLKVVDSLVPLAEMFQYVSTLRGMTKGRASYTMQLARFDVVPQHIQNQLAAKEEEVAA</sequence>
<dbReference type="CDD" id="cd16262">
    <property type="entry name" value="EFG_III"/>
    <property type="match status" value="1"/>
</dbReference>
<evidence type="ECO:0000256" key="4">
    <source>
        <dbReference type="ARBA" id="ARBA00022917"/>
    </source>
</evidence>
<dbReference type="OMA" id="MDDMVGG"/>
<evidence type="ECO:0000313" key="9">
    <source>
        <dbReference type="EMBL" id="PRQ18094.1"/>
    </source>
</evidence>
<feature type="region of interest" description="Disordered" evidence="7">
    <location>
        <begin position="25"/>
        <end position="46"/>
    </location>
</feature>
<dbReference type="SUPFAM" id="SSF54980">
    <property type="entry name" value="EF-G C-terminal domain-like"/>
    <property type="match status" value="2"/>
</dbReference>
<evidence type="ECO:0000256" key="6">
    <source>
        <dbReference type="HAMAP-Rule" id="MF_03063"/>
    </source>
</evidence>
<keyword evidence="10" id="KW-1185">Reference proteome</keyword>
<evidence type="ECO:0000256" key="1">
    <source>
        <dbReference type="ARBA" id="ARBA00005870"/>
    </source>
</evidence>
<evidence type="ECO:0000259" key="8">
    <source>
        <dbReference type="PROSITE" id="PS51722"/>
    </source>
</evidence>
<dbReference type="InterPro" id="IPR005225">
    <property type="entry name" value="Small_GTP-bd"/>
</dbReference>
<dbReference type="CDD" id="cd01886">
    <property type="entry name" value="EF-G"/>
    <property type="match status" value="1"/>
</dbReference>
<dbReference type="GO" id="GO:0009507">
    <property type="term" value="C:chloroplast"/>
    <property type="evidence" value="ECO:0007669"/>
    <property type="project" value="UniProtKB-SubCell"/>
</dbReference>
<protein>
    <recommendedName>
        <fullName evidence="6">Elongation factor G, chloroplastic</fullName>
        <shortName evidence="6">cEF-G</shortName>
    </recommendedName>
</protein>
<dbReference type="SMART" id="SM00838">
    <property type="entry name" value="EFG_C"/>
    <property type="match status" value="1"/>
</dbReference>
<dbReference type="GO" id="GO:0003924">
    <property type="term" value="F:GTPase activity"/>
    <property type="evidence" value="ECO:0007669"/>
    <property type="project" value="UniProtKB-UniRule"/>
</dbReference>
<dbReference type="CDD" id="cd03713">
    <property type="entry name" value="EFG_mtEFG_C"/>
    <property type="match status" value="1"/>
</dbReference>
<keyword evidence="2 6" id="KW-0547">Nucleotide-binding</keyword>
<name>A0A2P6P846_ROSCH</name>
<dbReference type="InterPro" id="IPR014721">
    <property type="entry name" value="Ribsml_uS5_D2-typ_fold_subgr"/>
</dbReference>
<dbReference type="InterPro" id="IPR030848">
    <property type="entry name" value="EF_G_plantC"/>
</dbReference>
<keyword evidence="3 6" id="KW-0251">Elongation factor</keyword>
<dbReference type="PRINTS" id="PR00315">
    <property type="entry name" value="ELONGATNFCT"/>
</dbReference>
<evidence type="ECO:0000256" key="5">
    <source>
        <dbReference type="ARBA" id="ARBA00023134"/>
    </source>
</evidence>
<feature type="domain" description="Tr-type G" evidence="8">
    <location>
        <begin position="94"/>
        <end position="369"/>
    </location>
</feature>
<dbReference type="SUPFAM" id="SSF52540">
    <property type="entry name" value="P-loop containing nucleoside triphosphate hydrolases"/>
    <property type="match status" value="1"/>
</dbReference>
<dbReference type="HAMAP" id="MF_00054_B">
    <property type="entry name" value="EF_G_EF_2_B"/>
    <property type="match status" value="1"/>
</dbReference>
<keyword evidence="9" id="KW-0378">Hydrolase</keyword>
<keyword evidence="5 6" id="KW-0342">GTP-binding</keyword>
<keyword evidence="4 6" id="KW-0648">Protein biosynthesis</keyword>
<dbReference type="FunFam" id="3.30.70.870:FF:000001">
    <property type="entry name" value="Elongation factor G"/>
    <property type="match status" value="1"/>
</dbReference>
<dbReference type="Pfam" id="PF00679">
    <property type="entry name" value="EFG_C"/>
    <property type="match status" value="1"/>
</dbReference>
<dbReference type="SUPFAM" id="SSF54211">
    <property type="entry name" value="Ribosomal protein S5 domain 2-like"/>
    <property type="match status" value="1"/>
</dbReference>
<dbReference type="Pfam" id="PF03764">
    <property type="entry name" value="EFG_IV"/>
    <property type="match status" value="1"/>
</dbReference>
<evidence type="ECO:0000313" key="10">
    <source>
        <dbReference type="Proteomes" id="UP000238479"/>
    </source>
</evidence>
<evidence type="ECO:0000256" key="2">
    <source>
        <dbReference type="ARBA" id="ARBA00022741"/>
    </source>
</evidence>
<dbReference type="PANTHER" id="PTHR43261:SF1">
    <property type="entry name" value="RIBOSOME-RELEASING FACTOR 2, MITOCHONDRIAL"/>
    <property type="match status" value="1"/>
</dbReference>